<accession>A0ACB7SMC2</accession>
<name>A0ACB7SMC2_HYAAI</name>
<protein>
    <submittedName>
        <fullName evidence="1">Uncharacterized protein</fullName>
    </submittedName>
</protein>
<reference evidence="1" key="1">
    <citation type="submission" date="2020-05" db="EMBL/GenBank/DDBJ databases">
        <title>Large-scale comparative analyses of tick genomes elucidate their genetic diversity and vector capacities.</title>
        <authorList>
            <person name="Jia N."/>
            <person name="Wang J."/>
            <person name="Shi W."/>
            <person name="Du L."/>
            <person name="Sun Y."/>
            <person name="Zhan W."/>
            <person name="Jiang J."/>
            <person name="Wang Q."/>
            <person name="Zhang B."/>
            <person name="Ji P."/>
            <person name="Sakyi L.B."/>
            <person name="Cui X."/>
            <person name="Yuan T."/>
            <person name="Jiang B."/>
            <person name="Yang W."/>
            <person name="Lam T.T.-Y."/>
            <person name="Chang Q."/>
            <person name="Ding S."/>
            <person name="Wang X."/>
            <person name="Zhu J."/>
            <person name="Ruan X."/>
            <person name="Zhao L."/>
            <person name="Wei J."/>
            <person name="Que T."/>
            <person name="Du C."/>
            <person name="Cheng J."/>
            <person name="Dai P."/>
            <person name="Han X."/>
            <person name="Huang E."/>
            <person name="Gao Y."/>
            <person name="Liu J."/>
            <person name="Shao H."/>
            <person name="Ye R."/>
            <person name="Li L."/>
            <person name="Wei W."/>
            <person name="Wang X."/>
            <person name="Wang C."/>
            <person name="Yang T."/>
            <person name="Huo Q."/>
            <person name="Li W."/>
            <person name="Guo W."/>
            <person name="Chen H."/>
            <person name="Zhou L."/>
            <person name="Ni X."/>
            <person name="Tian J."/>
            <person name="Zhou Y."/>
            <person name="Sheng Y."/>
            <person name="Liu T."/>
            <person name="Pan Y."/>
            <person name="Xia L."/>
            <person name="Li J."/>
            <person name="Zhao F."/>
            <person name="Cao W."/>
        </authorList>
    </citation>
    <scope>NUCLEOTIDE SEQUENCE</scope>
    <source>
        <strain evidence="1">Hyas-2018</strain>
    </source>
</reference>
<keyword evidence="2" id="KW-1185">Reference proteome</keyword>
<organism evidence="1 2">
    <name type="scientific">Hyalomma asiaticum</name>
    <name type="common">Tick</name>
    <dbReference type="NCBI Taxonomy" id="266040"/>
    <lineage>
        <taxon>Eukaryota</taxon>
        <taxon>Metazoa</taxon>
        <taxon>Ecdysozoa</taxon>
        <taxon>Arthropoda</taxon>
        <taxon>Chelicerata</taxon>
        <taxon>Arachnida</taxon>
        <taxon>Acari</taxon>
        <taxon>Parasitiformes</taxon>
        <taxon>Ixodida</taxon>
        <taxon>Ixodoidea</taxon>
        <taxon>Ixodidae</taxon>
        <taxon>Hyalomminae</taxon>
        <taxon>Hyalomma</taxon>
    </lineage>
</organism>
<proteinExistence type="predicted"/>
<gene>
    <name evidence="1" type="ORF">HPB50_009468</name>
</gene>
<evidence type="ECO:0000313" key="1">
    <source>
        <dbReference type="EMBL" id="KAH6935775.1"/>
    </source>
</evidence>
<dbReference type="EMBL" id="CM023483">
    <property type="protein sequence ID" value="KAH6935775.1"/>
    <property type="molecule type" value="Genomic_DNA"/>
</dbReference>
<evidence type="ECO:0000313" key="2">
    <source>
        <dbReference type="Proteomes" id="UP000821845"/>
    </source>
</evidence>
<sequence length="204" mass="22100">MVWSRLKRYIGANNTSFTLAGVEELLNQAIALVTPDNWARDCARAKRLEEEAASGMVQYIDTTLHSSIISLGSDSSNCSDSSVSEMSADLSRYRHVVSCLPPRTASKARDLPLAPPAGNACKTLKDTLVQCLTPSEPERLGQLVSDAVLGDRTPTQLLRHMQRLVGSGTAVDNTILGEIFFQRLPNDVQVALDTVDAKDLGKMA</sequence>
<dbReference type="Proteomes" id="UP000821845">
    <property type="component" value="Chromosome 3"/>
</dbReference>
<comment type="caution">
    <text evidence="1">The sequence shown here is derived from an EMBL/GenBank/DDBJ whole genome shotgun (WGS) entry which is preliminary data.</text>
</comment>